<dbReference type="InterPro" id="IPR036736">
    <property type="entry name" value="ACP-like_sf"/>
</dbReference>
<dbReference type="Gene3D" id="3.30.300.30">
    <property type="match status" value="1"/>
</dbReference>
<evidence type="ECO:0000259" key="3">
    <source>
        <dbReference type="PROSITE" id="PS50075"/>
    </source>
</evidence>
<dbReference type="EMBL" id="JBHSPH010000001">
    <property type="protein sequence ID" value="MFC5861478.1"/>
    <property type="molecule type" value="Genomic_DNA"/>
</dbReference>
<comment type="caution">
    <text evidence="4">The sequence shown here is derived from an EMBL/GenBank/DDBJ whole genome shotgun (WGS) entry which is preliminary data.</text>
</comment>
<dbReference type="InterPro" id="IPR002123">
    <property type="entry name" value="Plipid/glycerol_acylTrfase"/>
</dbReference>
<evidence type="ECO:0000256" key="1">
    <source>
        <dbReference type="ARBA" id="ARBA00006432"/>
    </source>
</evidence>
<accession>A0ABW1EEQ8</accession>
<dbReference type="PROSITE" id="PS00455">
    <property type="entry name" value="AMP_BINDING"/>
    <property type="match status" value="1"/>
</dbReference>
<evidence type="ECO:0000256" key="2">
    <source>
        <dbReference type="SAM" id="MobiDB-lite"/>
    </source>
</evidence>
<sequence>MRTHLASLVEEFRLHAGETAVVAHRGNRRYRTTYGELAQITGRFAAELDRRNIAPGDRVVLWGANSAEWIGAFFGCLLRGVLAVPLDFAGSPDFAARIVQDVSPKLIVGDHSLIQSLVQHLENFDVPWLTLYNLIAQLPAEPNFAVSPSVTKDAAFQIVFTSGTTSDPKGIVHTHANVLSSVRPIEHEMHKYQKYERWVHPLRFLHTLPLSHVFGQFMGLWLPPLLAAEVHFADQFEARRLTDLIRHERISVLVAVPRILQLLRTHLLSRFPDLASLIEHAAGSSQPSLKRVPGVWWRFRKIHSALGWKFWAVISGGAALPAEIEHFWNRIGIALIQGYGMTETTALVTVNHPFQIAEGTIGRTLPGREVKLSEDGEILVRGDMLANATWQNGAMRKREGEWLSTGDIGEKNASGELVFLGRKGDVIVTGSGMNIHPADLEEAMKHQSGIRDCVVVPCGFPSGIEPVAVVLSAGTDAELQSAVRAANRELADFQQIRRALKWPDPAFPFTSTGKLLRRKVNEWVCQNFQAQHMSGQPTTGQLPRRDIVLELIASVTGESIANPSDTMRLTEDLHLDSLGRVELQSALEQRLDLELADDAIASTETLGELRTIVARQAAHIGRDSEQDIAADSRQPASTSESLPLPSAETASAQPSEPTAAPVIASTQSEEAASSVPHRHLTKAEKDQRALTSDRFYPHWPWSWPIRLARLVFREAIIRPLVWFLGAPRVILPKSPIPGGPMIIVSNHVASIDGSIVLYSLPFKIRRQIAIAMAGELLLDFKRARNQGNWLFNLSGPIQYYLVTALFNVFPLPRMHGYRRSFQHAGEAMDRGFNVLVFPEGAVSETAETRPFRQGIGLLVRESRVPVLPVGLRGFSEMRKSGWFRSGLLEIRIGEPIPFDDAIEPAALTARLEAAVHDLLS</sequence>
<dbReference type="Pfam" id="PF00550">
    <property type="entry name" value="PP-binding"/>
    <property type="match status" value="1"/>
</dbReference>
<keyword evidence="5" id="KW-1185">Reference proteome</keyword>
<dbReference type="PANTHER" id="PTHR43201:SF8">
    <property type="entry name" value="ACYL-COA SYNTHETASE FAMILY MEMBER 3"/>
    <property type="match status" value="1"/>
</dbReference>
<dbReference type="Proteomes" id="UP001596091">
    <property type="component" value="Unassembled WGS sequence"/>
</dbReference>
<reference evidence="5" key="1">
    <citation type="journal article" date="2019" name="Int. J. Syst. Evol. Microbiol.">
        <title>The Global Catalogue of Microorganisms (GCM) 10K type strain sequencing project: providing services to taxonomists for standard genome sequencing and annotation.</title>
        <authorList>
            <consortium name="The Broad Institute Genomics Platform"/>
            <consortium name="The Broad Institute Genome Sequencing Center for Infectious Disease"/>
            <person name="Wu L."/>
            <person name="Ma J."/>
        </authorList>
    </citation>
    <scope>NUCLEOTIDE SEQUENCE [LARGE SCALE GENOMIC DNA]</scope>
    <source>
        <strain evidence="5">JCM 4087</strain>
    </source>
</reference>
<feature type="region of interest" description="Disordered" evidence="2">
    <location>
        <begin position="622"/>
        <end position="686"/>
    </location>
</feature>
<dbReference type="InterPro" id="IPR000873">
    <property type="entry name" value="AMP-dep_synth/lig_dom"/>
</dbReference>
<dbReference type="Pfam" id="PF00501">
    <property type="entry name" value="AMP-binding"/>
    <property type="match status" value="1"/>
</dbReference>
<dbReference type="SMART" id="SM00563">
    <property type="entry name" value="PlsC"/>
    <property type="match status" value="1"/>
</dbReference>
<evidence type="ECO:0000313" key="5">
    <source>
        <dbReference type="Proteomes" id="UP001596091"/>
    </source>
</evidence>
<name>A0ABW1EEQ8_9BACT</name>
<dbReference type="PROSITE" id="PS50075">
    <property type="entry name" value="CARRIER"/>
    <property type="match status" value="1"/>
</dbReference>
<comment type="similarity">
    <text evidence="1">Belongs to the ATP-dependent AMP-binding enzyme family.</text>
</comment>
<dbReference type="InterPro" id="IPR042099">
    <property type="entry name" value="ANL_N_sf"/>
</dbReference>
<dbReference type="PANTHER" id="PTHR43201">
    <property type="entry name" value="ACYL-COA SYNTHETASE"/>
    <property type="match status" value="1"/>
</dbReference>
<evidence type="ECO:0000313" key="4">
    <source>
        <dbReference type="EMBL" id="MFC5861478.1"/>
    </source>
</evidence>
<dbReference type="SUPFAM" id="SSF56801">
    <property type="entry name" value="Acetyl-CoA synthetase-like"/>
    <property type="match status" value="1"/>
</dbReference>
<dbReference type="Pfam" id="PF01553">
    <property type="entry name" value="Acyltransferase"/>
    <property type="match status" value="1"/>
</dbReference>
<feature type="domain" description="Carrier" evidence="3">
    <location>
        <begin position="539"/>
        <end position="617"/>
    </location>
</feature>
<dbReference type="InterPro" id="IPR009081">
    <property type="entry name" value="PP-bd_ACP"/>
</dbReference>
<gene>
    <name evidence="4" type="ORF">ACFPT7_04175</name>
</gene>
<dbReference type="Gene3D" id="1.10.1200.10">
    <property type="entry name" value="ACP-like"/>
    <property type="match status" value="1"/>
</dbReference>
<proteinExistence type="inferred from homology"/>
<dbReference type="CDD" id="cd07989">
    <property type="entry name" value="LPLAT_AGPAT-like"/>
    <property type="match status" value="1"/>
</dbReference>
<dbReference type="SUPFAM" id="SSF69593">
    <property type="entry name" value="Glycerol-3-phosphate (1)-acyltransferase"/>
    <property type="match status" value="1"/>
</dbReference>
<protein>
    <submittedName>
        <fullName evidence="4">AMP-binding protein</fullName>
    </submittedName>
</protein>
<dbReference type="Gene3D" id="3.40.50.12780">
    <property type="entry name" value="N-terminal domain of ligase-like"/>
    <property type="match status" value="1"/>
</dbReference>
<organism evidence="4 5">
    <name type="scientific">Acidicapsa dinghuensis</name>
    <dbReference type="NCBI Taxonomy" id="2218256"/>
    <lineage>
        <taxon>Bacteria</taxon>
        <taxon>Pseudomonadati</taxon>
        <taxon>Acidobacteriota</taxon>
        <taxon>Terriglobia</taxon>
        <taxon>Terriglobales</taxon>
        <taxon>Acidobacteriaceae</taxon>
        <taxon>Acidicapsa</taxon>
    </lineage>
</organism>
<dbReference type="SUPFAM" id="SSF47336">
    <property type="entry name" value="ACP-like"/>
    <property type="match status" value="1"/>
</dbReference>
<dbReference type="RefSeq" id="WP_263333612.1">
    <property type="nucleotide sequence ID" value="NZ_JAGSYH010000002.1"/>
</dbReference>
<dbReference type="InterPro" id="IPR020845">
    <property type="entry name" value="AMP-binding_CS"/>
</dbReference>
<dbReference type="InterPro" id="IPR045851">
    <property type="entry name" value="AMP-bd_C_sf"/>
</dbReference>